<dbReference type="Pfam" id="PF14661">
    <property type="entry name" value="HAUS6_N"/>
    <property type="match status" value="1"/>
</dbReference>
<comment type="caution">
    <text evidence="3">The sequence shown here is derived from an EMBL/GenBank/DDBJ whole genome shotgun (WGS) entry which is preliminary data.</text>
</comment>
<dbReference type="GO" id="GO:1990498">
    <property type="term" value="C:mitotic spindle microtubule"/>
    <property type="evidence" value="ECO:0007669"/>
    <property type="project" value="TreeGrafter"/>
</dbReference>
<dbReference type="Proteomes" id="UP001497497">
    <property type="component" value="Unassembled WGS sequence"/>
</dbReference>
<dbReference type="PANTHER" id="PTHR16151:SF2">
    <property type="entry name" value="HAUS AUGMIN-LIKE COMPLEX SUBUNIT 6"/>
    <property type="match status" value="1"/>
</dbReference>
<dbReference type="PANTHER" id="PTHR16151">
    <property type="entry name" value="HAUS AUGMIN-LIKE COMPLEX SUBUNIT 6"/>
    <property type="match status" value="1"/>
</dbReference>
<dbReference type="GO" id="GO:0051225">
    <property type="term" value="P:spindle assembly"/>
    <property type="evidence" value="ECO:0007669"/>
    <property type="project" value="InterPro"/>
</dbReference>
<dbReference type="GO" id="GO:0008017">
    <property type="term" value="F:microtubule binding"/>
    <property type="evidence" value="ECO:0007669"/>
    <property type="project" value="TreeGrafter"/>
</dbReference>
<dbReference type="InterPro" id="IPR026797">
    <property type="entry name" value="HAUS_6"/>
</dbReference>
<feature type="region of interest" description="Disordered" evidence="1">
    <location>
        <begin position="878"/>
        <end position="897"/>
    </location>
</feature>
<evidence type="ECO:0000259" key="2">
    <source>
        <dbReference type="Pfam" id="PF14661"/>
    </source>
</evidence>
<accession>A0AAV2GXV6</accession>
<reference evidence="3 4" key="1">
    <citation type="submission" date="2024-04" db="EMBL/GenBank/DDBJ databases">
        <authorList>
            <consortium name="Genoscope - CEA"/>
            <person name="William W."/>
        </authorList>
    </citation>
    <scope>NUCLEOTIDE SEQUENCE [LARGE SCALE GENOMIC DNA]</scope>
</reference>
<keyword evidence="4" id="KW-1185">Reference proteome</keyword>
<sequence>MEVDEISTILFTNLQLLGMDVVDMEGRYKIPFNKSMFNLPNKAGSEAVLHFLFNRLNPTLCKEQFRDCWPVSDKKTELQFRKVCNNWLTQIQKDEVDARLPRMNASLLLSPGGRKFVYLIYKFSTFVLVQVMKTESGFSTESTLVYPNLTPNISFLADVTLSAIQDNCTREGEQFFERLHLITAACKNWKEYIGEMIKDYRRIVKRLRDSEHEKRLEVNVTADSALQYGCSLPAKRAITMFDSGTDSYSALRCQRVAKAGTQWSSLSNFHERMDENRNIIQSILDRSTLKHSINGTEMGIRVPGLLLREFDKEIHKKIDNVYTGGVLNLVSVISLWNVCLKLYLEQLKTETLPDVASELPHLGTQAHTLHCHLKSTQELKDEMRTKTFLELQRCIKSVQKRLKDVKLIPKSGKHNDIGLGLTDPSPLAAPVTKKPTQGQTPTGPMAAPSSNKNTPDTVLQTSNDIESTVLKTTLAPQPQFSLGSLSSLGSILESSGSERRNKGGPKPAIQTAVKPTKMKAPVKALNHTNPKTQQRNKPLTRQPLASASAVHQVQTTSSIASSMSSTPRTSKQKAVDLLVDEVVGAVLNFQPQQEDSSDSSSPMKFGILDESVFASKNRIERSPVQKKSIVSKANLSQHLTRESGTLENSTSHLDTLNTSSSSVLNHSSNISSRILNVGPPISPHSAEMESSQNYMSLIDSDNVNIHQKKMIDRPPGDGQASPDSKMLANKTVLASGKPSRNLHRSSEENRSPRWDHPASPLSTVANNTPWKLSADQIKTPSMLSLSQPVDHKETTPATKKSVDMFSPVTTPRHENSSQKLFSDLESSPVDMLEDFSDSSLNQILLNHSDLLLSPPDLLGGKHVPDLFDFSVKPTGSPGHNTLSHRGHFNFMDPPARDSPERKVLVLSDLQGDGDSDSEPDLDSSYAPVKEGILLSSGKPKKKKSSLEHSENIQAKLEMLKQKWANIYDGTLEDPEEPSPRKLDSYERETSNHDLLKVPDDDDDDLLSTELMHTNLLDESDEQL</sequence>
<dbReference type="AlphaFoldDB" id="A0AAV2GXV6"/>
<feature type="compositionally biased region" description="Basic and acidic residues" evidence="1">
    <location>
        <begin position="977"/>
        <end position="998"/>
    </location>
</feature>
<feature type="compositionally biased region" description="Polar residues" evidence="1">
    <location>
        <begin position="434"/>
        <end position="459"/>
    </location>
</feature>
<organism evidence="3 4">
    <name type="scientific">Lymnaea stagnalis</name>
    <name type="common">Great pond snail</name>
    <name type="synonym">Helix stagnalis</name>
    <dbReference type="NCBI Taxonomy" id="6523"/>
    <lineage>
        <taxon>Eukaryota</taxon>
        <taxon>Metazoa</taxon>
        <taxon>Spiralia</taxon>
        <taxon>Lophotrochozoa</taxon>
        <taxon>Mollusca</taxon>
        <taxon>Gastropoda</taxon>
        <taxon>Heterobranchia</taxon>
        <taxon>Euthyneura</taxon>
        <taxon>Panpulmonata</taxon>
        <taxon>Hygrophila</taxon>
        <taxon>Lymnaeoidea</taxon>
        <taxon>Lymnaeidae</taxon>
        <taxon>Lymnaea</taxon>
    </lineage>
</organism>
<feature type="region of interest" description="Disordered" evidence="1">
    <location>
        <begin position="636"/>
        <end position="664"/>
    </location>
</feature>
<gene>
    <name evidence="3" type="ORF">GSLYS_00000457001</name>
</gene>
<evidence type="ECO:0000256" key="1">
    <source>
        <dbReference type="SAM" id="MobiDB-lite"/>
    </source>
</evidence>
<feature type="region of interest" description="Disordered" evidence="1">
    <location>
        <begin position="969"/>
        <end position="1002"/>
    </location>
</feature>
<evidence type="ECO:0000313" key="4">
    <source>
        <dbReference type="Proteomes" id="UP001497497"/>
    </source>
</evidence>
<feature type="compositionally biased region" description="Acidic residues" evidence="1">
    <location>
        <begin position="911"/>
        <end position="921"/>
    </location>
</feature>
<feature type="region of interest" description="Disordered" evidence="1">
    <location>
        <begin position="493"/>
        <end position="538"/>
    </location>
</feature>
<feature type="compositionally biased region" description="Polar residues" evidence="1">
    <location>
        <begin position="526"/>
        <end position="538"/>
    </location>
</feature>
<dbReference type="GO" id="GO:0070652">
    <property type="term" value="C:HAUS complex"/>
    <property type="evidence" value="ECO:0007669"/>
    <property type="project" value="InterPro"/>
</dbReference>
<evidence type="ECO:0000313" key="3">
    <source>
        <dbReference type="EMBL" id="CAL1526280.1"/>
    </source>
</evidence>
<dbReference type="EMBL" id="CAXITT010000003">
    <property type="protein sequence ID" value="CAL1526280.1"/>
    <property type="molecule type" value="Genomic_DNA"/>
</dbReference>
<feature type="region of interest" description="Disordered" evidence="1">
    <location>
        <begin position="413"/>
        <end position="459"/>
    </location>
</feature>
<feature type="region of interest" description="Disordered" evidence="1">
    <location>
        <begin position="732"/>
        <end position="767"/>
    </location>
</feature>
<feature type="region of interest" description="Disordered" evidence="1">
    <location>
        <begin position="909"/>
        <end position="948"/>
    </location>
</feature>
<feature type="compositionally biased region" description="Polar residues" evidence="1">
    <location>
        <begin position="636"/>
        <end position="656"/>
    </location>
</feature>
<name>A0AAV2GXV6_LYMST</name>
<protein>
    <recommendedName>
        <fullName evidence="2">HAUS augmin-like complex subunit 6 N-terminal domain-containing protein</fullName>
    </recommendedName>
</protein>
<dbReference type="InterPro" id="IPR028163">
    <property type="entry name" value="HAUS_6_N"/>
</dbReference>
<feature type="compositionally biased region" description="Basic and acidic residues" evidence="1">
    <location>
        <begin position="744"/>
        <end position="756"/>
    </location>
</feature>
<feature type="domain" description="HAUS augmin-like complex subunit 6 N-terminal" evidence="2">
    <location>
        <begin position="10"/>
        <end position="214"/>
    </location>
</feature>
<proteinExistence type="predicted"/>